<proteinExistence type="predicted"/>
<dbReference type="EMBL" id="CM029052">
    <property type="protein sequence ID" value="KAG2556326.1"/>
    <property type="molecule type" value="Genomic_DNA"/>
</dbReference>
<name>A0A8T0PAN9_PANVG</name>
<accession>A0A8T0PAN9</accession>
<gene>
    <name evidence="2" type="ORF">PVAP13_8NG071101</name>
</gene>
<comment type="caution">
    <text evidence="2">The sequence shown here is derived from an EMBL/GenBank/DDBJ whole genome shotgun (WGS) entry which is preliminary data.</text>
</comment>
<feature type="compositionally biased region" description="Polar residues" evidence="1">
    <location>
        <begin position="61"/>
        <end position="90"/>
    </location>
</feature>
<feature type="compositionally biased region" description="Low complexity" evidence="1">
    <location>
        <begin position="25"/>
        <end position="37"/>
    </location>
</feature>
<evidence type="ECO:0000313" key="2">
    <source>
        <dbReference type="EMBL" id="KAG2556326.1"/>
    </source>
</evidence>
<feature type="compositionally biased region" description="Basic and acidic residues" evidence="1">
    <location>
        <begin position="1"/>
        <end position="10"/>
    </location>
</feature>
<reference evidence="2" key="1">
    <citation type="submission" date="2020-05" db="EMBL/GenBank/DDBJ databases">
        <title>WGS assembly of Panicum virgatum.</title>
        <authorList>
            <person name="Lovell J.T."/>
            <person name="Jenkins J."/>
            <person name="Shu S."/>
            <person name="Juenger T.E."/>
            <person name="Schmutz J."/>
        </authorList>
    </citation>
    <scope>NUCLEOTIDE SEQUENCE</scope>
    <source>
        <strain evidence="2">AP13</strain>
    </source>
</reference>
<dbReference type="AlphaFoldDB" id="A0A8T0PAN9"/>
<evidence type="ECO:0000256" key="1">
    <source>
        <dbReference type="SAM" id="MobiDB-lite"/>
    </source>
</evidence>
<feature type="compositionally biased region" description="Basic residues" evidence="1">
    <location>
        <begin position="145"/>
        <end position="155"/>
    </location>
</feature>
<sequence>MGFSSEEAKELVATTRATLAREAEQQATEATRNQQAQMSQEGQHYPTESHAINQELRQEGQAESMTQASTTLLSQMLQEGSQSTSLSQPQGPLPDSAFISSNQPVARLGPLTACTKAGKVAASRKRKAAGTTSKDGDQGPAKNSNPRKRATAKKS</sequence>
<organism evidence="2 3">
    <name type="scientific">Panicum virgatum</name>
    <name type="common">Blackwell switchgrass</name>
    <dbReference type="NCBI Taxonomy" id="38727"/>
    <lineage>
        <taxon>Eukaryota</taxon>
        <taxon>Viridiplantae</taxon>
        <taxon>Streptophyta</taxon>
        <taxon>Embryophyta</taxon>
        <taxon>Tracheophyta</taxon>
        <taxon>Spermatophyta</taxon>
        <taxon>Magnoliopsida</taxon>
        <taxon>Liliopsida</taxon>
        <taxon>Poales</taxon>
        <taxon>Poaceae</taxon>
        <taxon>PACMAD clade</taxon>
        <taxon>Panicoideae</taxon>
        <taxon>Panicodae</taxon>
        <taxon>Paniceae</taxon>
        <taxon>Panicinae</taxon>
        <taxon>Panicum</taxon>
        <taxon>Panicum sect. Hiantes</taxon>
    </lineage>
</organism>
<keyword evidence="3" id="KW-1185">Reference proteome</keyword>
<protein>
    <submittedName>
        <fullName evidence="2">Uncharacterized protein</fullName>
    </submittedName>
</protein>
<feature type="region of interest" description="Disordered" evidence="1">
    <location>
        <begin position="1"/>
        <end position="102"/>
    </location>
</feature>
<evidence type="ECO:0000313" key="3">
    <source>
        <dbReference type="Proteomes" id="UP000823388"/>
    </source>
</evidence>
<dbReference type="Proteomes" id="UP000823388">
    <property type="component" value="Chromosome 8N"/>
</dbReference>
<feature type="region of interest" description="Disordered" evidence="1">
    <location>
        <begin position="117"/>
        <end position="155"/>
    </location>
</feature>